<reference evidence="2" key="1">
    <citation type="submission" date="2019-03" db="EMBL/GenBank/DDBJ databases">
        <title>Long read genome sequence of the mycoparasitic Pythium oligandrum ATCC 38472 isolated from sugarbeet rhizosphere.</title>
        <authorList>
            <person name="Gaulin E."/>
        </authorList>
    </citation>
    <scope>NUCLEOTIDE SEQUENCE</scope>
    <source>
        <strain evidence="2">ATCC 38472_TT</strain>
    </source>
</reference>
<sequence>MPNAQVNTASNKPPNHKAKKYHDVYGVTLGAWEVGLCGCSTHIVPNCLMVWCLPCVPMAQISARLGLYRFAYVLVLSLLVYVAFAAMGAISLIVVAVDAQDGILKKKEAEPVDTVLRVITLVTGVIYFIFLFHLRGQVRERYEIPGSCIKDFCVTWWCSCCSVAQMATHVKSYKPGSCEFGPPDTLPAYK</sequence>
<feature type="transmembrane region" description="Helical" evidence="1">
    <location>
        <begin position="115"/>
        <end position="134"/>
    </location>
</feature>
<name>A0A8K1CEX6_PYTOL</name>
<proteinExistence type="predicted"/>
<comment type="caution">
    <text evidence="2">The sequence shown here is derived from an EMBL/GenBank/DDBJ whole genome shotgun (WGS) entry which is preliminary data.</text>
</comment>
<protein>
    <recommendedName>
        <fullName evidence="4">PLAC8 family protein</fullName>
    </recommendedName>
</protein>
<dbReference type="AlphaFoldDB" id="A0A8K1CEX6"/>
<organism evidence="2 3">
    <name type="scientific">Pythium oligandrum</name>
    <name type="common">Mycoparasitic fungus</name>
    <dbReference type="NCBI Taxonomy" id="41045"/>
    <lineage>
        <taxon>Eukaryota</taxon>
        <taxon>Sar</taxon>
        <taxon>Stramenopiles</taxon>
        <taxon>Oomycota</taxon>
        <taxon>Peronosporomycetes</taxon>
        <taxon>Pythiales</taxon>
        <taxon>Pythiaceae</taxon>
        <taxon>Pythium</taxon>
    </lineage>
</organism>
<evidence type="ECO:0008006" key="4">
    <source>
        <dbReference type="Google" id="ProtNLM"/>
    </source>
</evidence>
<keyword evidence="1" id="KW-0812">Transmembrane</keyword>
<dbReference type="Proteomes" id="UP000794436">
    <property type="component" value="Unassembled WGS sequence"/>
</dbReference>
<keyword evidence="1" id="KW-1133">Transmembrane helix</keyword>
<keyword evidence="3" id="KW-1185">Reference proteome</keyword>
<evidence type="ECO:0000313" key="2">
    <source>
        <dbReference type="EMBL" id="TMW62062.1"/>
    </source>
</evidence>
<dbReference type="Pfam" id="PF04749">
    <property type="entry name" value="PLAC8"/>
    <property type="match status" value="1"/>
</dbReference>
<evidence type="ECO:0000313" key="3">
    <source>
        <dbReference type="Proteomes" id="UP000794436"/>
    </source>
</evidence>
<accession>A0A8K1CEX6</accession>
<dbReference type="InterPro" id="IPR006461">
    <property type="entry name" value="PLAC_motif_containing"/>
</dbReference>
<dbReference type="EMBL" id="SPLM01000074">
    <property type="protein sequence ID" value="TMW62062.1"/>
    <property type="molecule type" value="Genomic_DNA"/>
</dbReference>
<keyword evidence="1" id="KW-0472">Membrane</keyword>
<gene>
    <name evidence="2" type="ORF">Poli38472_009555</name>
</gene>
<dbReference type="PANTHER" id="PTHR15907">
    <property type="entry name" value="DUF614 FAMILY PROTEIN-RELATED"/>
    <property type="match status" value="1"/>
</dbReference>
<evidence type="ECO:0000256" key="1">
    <source>
        <dbReference type="SAM" id="Phobius"/>
    </source>
</evidence>
<dbReference type="NCBIfam" id="TIGR01571">
    <property type="entry name" value="A_thal_Cys_rich"/>
    <property type="match status" value="1"/>
</dbReference>
<dbReference type="OrthoDB" id="166822at2759"/>
<feature type="transmembrane region" description="Helical" evidence="1">
    <location>
        <begin position="70"/>
        <end position="95"/>
    </location>
</feature>